<dbReference type="Proteomes" id="UP000475765">
    <property type="component" value="Unassembled WGS sequence"/>
</dbReference>
<evidence type="ECO:0000256" key="1">
    <source>
        <dbReference type="SAM" id="MobiDB-lite"/>
    </source>
</evidence>
<comment type="caution">
    <text evidence="2">The sequence shown here is derived from an EMBL/GenBank/DDBJ whole genome shotgun (WGS) entry which is preliminary data.</text>
</comment>
<reference evidence="2 3" key="1">
    <citation type="submission" date="2019-10" db="EMBL/GenBank/DDBJ databases">
        <title>Bacillus from the desert of Cuatro Cinegas, Coahuila.</title>
        <authorList>
            <person name="Olmedo-Alvarez G."/>
            <person name="Saldana S."/>
            <person name="Barcelo D."/>
        </authorList>
    </citation>
    <scope>NUCLEOTIDE SEQUENCE [LARGE SCALE GENOMIC DNA]</scope>
    <source>
        <strain evidence="2 3">CH417_13T</strain>
    </source>
</reference>
<feature type="region of interest" description="Disordered" evidence="1">
    <location>
        <begin position="31"/>
        <end position="61"/>
    </location>
</feature>
<evidence type="ECO:0000313" key="2">
    <source>
        <dbReference type="EMBL" id="KAB2400689.1"/>
    </source>
</evidence>
<proteinExistence type="predicted"/>
<accession>A0A9W7QKS6</accession>
<dbReference type="AlphaFoldDB" id="A0A9W7QKS6"/>
<dbReference type="EMBL" id="WBPP01000002">
    <property type="protein sequence ID" value="KAB2400689.1"/>
    <property type="molecule type" value="Genomic_DNA"/>
</dbReference>
<evidence type="ECO:0000313" key="3">
    <source>
        <dbReference type="Proteomes" id="UP000475765"/>
    </source>
</evidence>
<gene>
    <name evidence="2" type="ORF">F8172_00335</name>
</gene>
<sequence>MYNHPMYNPYVNHIPQNLEYEPFDEIREEEEYYQADDADEAPTTAPPSEHPPISPESPEISGYHHAHPIVVGKNDFCNCLGKWGIVILKRPRRPFGRTFWFYTTEVRINGVSGYIYYNRRRYKANFSYSQVQRFICRG</sequence>
<feature type="compositionally biased region" description="Acidic residues" evidence="1">
    <location>
        <begin position="31"/>
        <end position="40"/>
    </location>
</feature>
<organism evidence="2 3">
    <name type="scientific">Bacillus cereus</name>
    <dbReference type="NCBI Taxonomy" id="1396"/>
    <lineage>
        <taxon>Bacteria</taxon>
        <taxon>Bacillati</taxon>
        <taxon>Bacillota</taxon>
        <taxon>Bacilli</taxon>
        <taxon>Bacillales</taxon>
        <taxon>Bacillaceae</taxon>
        <taxon>Bacillus</taxon>
        <taxon>Bacillus cereus group</taxon>
    </lineage>
</organism>
<dbReference type="RefSeq" id="WP_151522279.1">
    <property type="nucleotide sequence ID" value="NZ_WBPL01000009.1"/>
</dbReference>
<name>A0A9W7QKS6_BACCE</name>
<protein>
    <submittedName>
        <fullName evidence="2">Uncharacterized protein</fullName>
    </submittedName>
</protein>
<feature type="compositionally biased region" description="Pro residues" evidence="1">
    <location>
        <begin position="44"/>
        <end position="55"/>
    </location>
</feature>